<evidence type="ECO:0000313" key="4">
    <source>
        <dbReference type="Proteomes" id="UP000253919"/>
    </source>
</evidence>
<keyword evidence="1" id="KW-0472">Membrane</keyword>
<evidence type="ECO:0000256" key="1">
    <source>
        <dbReference type="SAM" id="Phobius"/>
    </source>
</evidence>
<feature type="domain" description="LiaF transmembrane" evidence="2">
    <location>
        <begin position="15"/>
        <end position="108"/>
    </location>
</feature>
<organism evidence="3 4">
    <name type="scientific">Adhaeribacter pallidiroseus</name>
    <dbReference type="NCBI Taxonomy" id="2072847"/>
    <lineage>
        <taxon>Bacteria</taxon>
        <taxon>Pseudomonadati</taxon>
        <taxon>Bacteroidota</taxon>
        <taxon>Cytophagia</taxon>
        <taxon>Cytophagales</taxon>
        <taxon>Hymenobacteraceae</taxon>
        <taxon>Adhaeribacter</taxon>
    </lineage>
</organism>
<accession>A0A369QDY6</accession>
<keyword evidence="1" id="KW-1133">Transmembrane helix</keyword>
<keyword evidence="4" id="KW-1185">Reference proteome</keyword>
<keyword evidence="1" id="KW-0812">Transmembrane</keyword>
<evidence type="ECO:0000313" key="3">
    <source>
        <dbReference type="EMBL" id="RDC63121.1"/>
    </source>
</evidence>
<dbReference type="AlphaFoldDB" id="A0A369QDY6"/>
<protein>
    <recommendedName>
        <fullName evidence="2">LiaF transmembrane domain-containing protein</fullName>
    </recommendedName>
</protein>
<dbReference type="EMBL" id="QASA01000001">
    <property type="protein sequence ID" value="RDC63121.1"/>
    <property type="molecule type" value="Genomic_DNA"/>
</dbReference>
<feature type="transmembrane region" description="Helical" evidence="1">
    <location>
        <begin position="38"/>
        <end position="55"/>
    </location>
</feature>
<comment type="caution">
    <text evidence="3">The sequence shown here is derived from an EMBL/GenBank/DDBJ whole genome shotgun (WGS) entry which is preliminary data.</text>
</comment>
<feature type="transmembrane region" description="Helical" evidence="1">
    <location>
        <begin position="88"/>
        <end position="106"/>
    </location>
</feature>
<name>A0A369QDY6_9BACT</name>
<dbReference type="Pfam" id="PF22570">
    <property type="entry name" value="LiaF-TM"/>
    <property type="match status" value="1"/>
</dbReference>
<dbReference type="PANTHER" id="PTHR40763">
    <property type="entry name" value="MEMBRANE PROTEIN-RELATED"/>
    <property type="match status" value="1"/>
</dbReference>
<sequence>MNMQHTSSPSGKIVAGLIIVAVGVIFLLRQMGYYFPQWLFSWPMILIVIGLINGAKHGFRHFAWFILIGLGVAFLLDQMYPIYHITRYAWPLFIIGAGLFMILNRNRSWPDRAERRQHWQNRRERFINNATATTGASSLNTTEPIPYTQQQEYPMYATQNADAGNSSNQNSEFVEITAVLGGIKRNILSKNVTGADITAFMGGAELNFAQADINGRVIIDMTLIMGGCKLIVPSNWQVISEITAVMGGIDDKRNIIPNTNGANPKVLILKGVALMGGIEITSYI</sequence>
<proteinExistence type="predicted"/>
<gene>
    <name evidence="3" type="ORF">AHMF7616_01721</name>
</gene>
<feature type="transmembrane region" description="Helical" evidence="1">
    <location>
        <begin position="12"/>
        <end position="32"/>
    </location>
</feature>
<dbReference type="Proteomes" id="UP000253919">
    <property type="component" value="Unassembled WGS sequence"/>
</dbReference>
<evidence type="ECO:0000259" key="2">
    <source>
        <dbReference type="Pfam" id="PF22570"/>
    </source>
</evidence>
<dbReference type="InterPro" id="IPR054331">
    <property type="entry name" value="LiaF_TM"/>
</dbReference>
<feature type="transmembrane region" description="Helical" evidence="1">
    <location>
        <begin position="62"/>
        <end position="82"/>
    </location>
</feature>
<reference evidence="3 4" key="1">
    <citation type="submission" date="2018-04" db="EMBL/GenBank/DDBJ databases">
        <title>Adhaeribacter sp. HMF7616 genome sequencing and assembly.</title>
        <authorList>
            <person name="Kang H."/>
            <person name="Kang J."/>
            <person name="Cha I."/>
            <person name="Kim H."/>
            <person name="Joh K."/>
        </authorList>
    </citation>
    <scope>NUCLEOTIDE SEQUENCE [LARGE SCALE GENOMIC DNA]</scope>
    <source>
        <strain evidence="3 4">HMF7616</strain>
    </source>
</reference>
<dbReference type="PANTHER" id="PTHR40763:SF5">
    <property type="entry name" value="MEMBRANE PROTEIN"/>
    <property type="match status" value="1"/>
</dbReference>